<evidence type="ECO:0000256" key="1">
    <source>
        <dbReference type="ARBA" id="ARBA00000085"/>
    </source>
</evidence>
<dbReference type="CDD" id="cd00130">
    <property type="entry name" value="PAS"/>
    <property type="match status" value="2"/>
</dbReference>
<keyword evidence="5" id="KW-0418">Kinase</keyword>
<dbReference type="EMBL" id="BMJE01000003">
    <property type="protein sequence ID" value="GGB74497.1"/>
    <property type="molecule type" value="Genomic_DNA"/>
</dbReference>
<dbReference type="Pfam" id="PF02518">
    <property type="entry name" value="HATPase_c"/>
    <property type="match status" value="1"/>
</dbReference>
<dbReference type="EC" id="2.7.13.3" evidence="2"/>
<gene>
    <name evidence="9" type="ORF">GCM10007424_13020</name>
</gene>
<dbReference type="SMART" id="SM00387">
    <property type="entry name" value="HATPase_c"/>
    <property type="match status" value="1"/>
</dbReference>
<dbReference type="InterPro" id="IPR013655">
    <property type="entry name" value="PAS_fold_3"/>
</dbReference>
<dbReference type="InterPro" id="IPR036890">
    <property type="entry name" value="HATPase_C_sf"/>
</dbReference>
<feature type="domain" description="PAC" evidence="8">
    <location>
        <begin position="223"/>
        <end position="276"/>
    </location>
</feature>
<dbReference type="InterPro" id="IPR004358">
    <property type="entry name" value="Sig_transdc_His_kin-like_C"/>
</dbReference>
<dbReference type="PROSITE" id="PS50109">
    <property type="entry name" value="HIS_KIN"/>
    <property type="match status" value="1"/>
</dbReference>
<keyword evidence="4" id="KW-0808">Transferase</keyword>
<dbReference type="NCBIfam" id="TIGR00229">
    <property type="entry name" value="sensory_box"/>
    <property type="match status" value="1"/>
</dbReference>
<dbReference type="SUPFAM" id="SSF55785">
    <property type="entry name" value="PYP-like sensor domain (PAS domain)"/>
    <property type="match status" value="2"/>
</dbReference>
<evidence type="ECO:0000259" key="8">
    <source>
        <dbReference type="PROSITE" id="PS50113"/>
    </source>
</evidence>
<organism evidence="9 10">
    <name type="scientific">Flavobacterium suaedae</name>
    <dbReference type="NCBI Taxonomy" id="1767027"/>
    <lineage>
        <taxon>Bacteria</taxon>
        <taxon>Pseudomonadati</taxon>
        <taxon>Bacteroidota</taxon>
        <taxon>Flavobacteriia</taxon>
        <taxon>Flavobacteriales</taxon>
        <taxon>Flavobacteriaceae</taxon>
        <taxon>Flavobacterium</taxon>
    </lineage>
</organism>
<dbReference type="PANTHER" id="PTHR43304:SF1">
    <property type="entry name" value="PAC DOMAIN-CONTAINING PROTEIN"/>
    <property type="match status" value="1"/>
</dbReference>
<dbReference type="InterPro" id="IPR005467">
    <property type="entry name" value="His_kinase_dom"/>
</dbReference>
<dbReference type="Gene3D" id="3.30.565.10">
    <property type="entry name" value="Histidine kinase-like ATPase, C-terminal domain"/>
    <property type="match status" value="1"/>
</dbReference>
<evidence type="ECO:0000256" key="3">
    <source>
        <dbReference type="ARBA" id="ARBA00022553"/>
    </source>
</evidence>
<dbReference type="InterPro" id="IPR003594">
    <property type="entry name" value="HATPase_dom"/>
</dbReference>
<dbReference type="PANTHER" id="PTHR43304">
    <property type="entry name" value="PHYTOCHROME-LIKE PROTEIN CPH1"/>
    <property type="match status" value="1"/>
</dbReference>
<evidence type="ECO:0000256" key="4">
    <source>
        <dbReference type="ARBA" id="ARBA00022679"/>
    </source>
</evidence>
<dbReference type="InterPro" id="IPR001610">
    <property type="entry name" value="PAC"/>
</dbReference>
<dbReference type="InterPro" id="IPR000014">
    <property type="entry name" value="PAS"/>
</dbReference>
<dbReference type="InterPro" id="IPR000700">
    <property type="entry name" value="PAS-assoc_C"/>
</dbReference>
<evidence type="ECO:0000256" key="2">
    <source>
        <dbReference type="ARBA" id="ARBA00012438"/>
    </source>
</evidence>
<evidence type="ECO:0000259" key="7">
    <source>
        <dbReference type="PROSITE" id="PS50112"/>
    </source>
</evidence>
<dbReference type="SMART" id="SM00091">
    <property type="entry name" value="PAS"/>
    <property type="match status" value="2"/>
</dbReference>
<dbReference type="PROSITE" id="PS50113">
    <property type="entry name" value="PAC"/>
    <property type="match status" value="2"/>
</dbReference>
<comment type="catalytic activity">
    <reaction evidence="1">
        <text>ATP + protein L-histidine = ADP + protein N-phospho-L-histidine.</text>
        <dbReference type="EC" id="2.7.13.3"/>
    </reaction>
</comment>
<sequence length="506" mass="58792">MEFFDMPDIHDGESLNDFYKKLLNQVPDLIFKLVWRPSNFYSVAFVSERVSEIFELSVDQFIGETEIFFEERLFPEDKDGFTITLEIARKKLTSWHYEFRVNLPEQGIKWMRVSAKPELHPNGSVHFYGRVSDVTEQKEYEKKLQVSEERFKHALQAASDGIWDWDMCKNTVYFSAPSMKILGLEEEETIIPLDFWRNRMHPDDILLHENARKAYFEGDAPSFECIYRVLNENGKYRWVLSRGKVVSYDDNGESTRAIGTHKDITDIKEKEIQLANTINIIGSQNNKLSNFAHIVSHNLRSHAGNLKMLIDIFKGAEEEEKEEMLTQLEAISDGLYVTIIHLKELVDIQFEVKIVKEKLNLRHYLKNILNILHNEIKKHGVNIEINIPIDATVNYNPAYLESVLLNFTTNAIKYSSPDRQPMISYDFEMIDGQKALSITDNGLGLDIKKHKNSLFGMYKTFHKNQNARGIGLFITKNQVEAMGGRIEVYSEVNKGTMFKIFFNEED</sequence>
<reference evidence="10" key="1">
    <citation type="journal article" date="2019" name="Int. J. Syst. Evol. Microbiol.">
        <title>The Global Catalogue of Microorganisms (GCM) 10K type strain sequencing project: providing services to taxonomists for standard genome sequencing and annotation.</title>
        <authorList>
            <consortium name="The Broad Institute Genomics Platform"/>
            <consortium name="The Broad Institute Genome Sequencing Center for Infectious Disease"/>
            <person name="Wu L."/>
            <person name="Ma J."/>
        </authorList>
    </citation>
    <scope>NUCLEOTIDE SEQUENCE [LARGE SCALE GENOMIC DNA]</scope>
    <source>
        <strain evidence="10">CGMCC 1.15461</strain>
    </source>
</reference>
<proteinExistence type="predicted"/>
<keyword evidence="10" id="KW-1185">Reference proteome</keyword>
<evidence type="ECO:0000256" key="5">
    <source>
        <dbReference type="ARBA" id="ARBA00022777"/>
    </source>
</evidence>
<dbReference type="SMART" id="SM00086">
    <property type="entry name" value="PAC"/>
    <property type="match status" value="2"/>
</dbReference>
<comment type="caution">
    <text evidence="9">The sequence shown here is derived from an EMBL/GenBank/DDBJ whole genome shotgun (WGS) entry which is preliminary data.</text>
</comment>
<dbReference type="InterPro" id="IPR052162">
    <property type="entry name" value="Sensor_kinase/Photoreceptor"/>
</dbReference>
<accession>A0ABQ1JTX7</accession>
<evidence type="ECO:0000313" key="10">
    <source>
        <dbReference type="Proteomes" id="UP000615760"/>
    </source>
</evidence>
<dbReference type="RefSeq" id="WP_188620451.1">
    <property type="nucleotide sequence ID" value="NZ_BMJE01000003.1"/>
</dbReference>
<dbReference type="Gene3D" id="3.30.450.20">
    <property type="entry name" value="PAS domain"/>
    <property type="match status" value="2"/>
</dbReference>
<dbReference type="SUPFAM" id="SSF55874">
    <property type="entry name" value="ATPase domain of HSP90 chaperone/DNA topoisomerase II/histidine kinase"/>
    <property type="match status" value="1"/>
</dbReference>
<name>A0ABQ1JTX7_9FLAO</name>
<dbReference type="Proteomes" id="UP000615760">
    <property type="component" value="Unassembled WGS sequence"/>
</dbReference>
<dbReference type="Pfam" id="PF08447">
    <property type="entry name" value="PAS_3"/>
    <property type="match status" value="2"/>
</dbReference>
<dbReference type="PROSITE" id="PS50112">
    <property type="entry name" value="PAS"/>
    <property type="match status" value="1"/>
</dbReference>
<keyword evidence="3" id="KW-0597">Phosphoprotein</keyword>
<feature type="domain" description="PAS" evidence="7">
    <location>
        <begin position="147"/>
        <end position="204"/>
    </location>
</feature>
<feature type="domain" description="PAC" evidence="8">
    <location>
        <begin position="95"/>
        <end position="146"/>
    </location>
</feature>
<protein>
    <recommendedName>
        <fullName evidence="2">histidine kinase</fullName>
        <ecNumber evidence="2">2.7.13.3</ecNumber>
    </recommendedName>
</protein>
<evidence type="ECO:0000313" key="9">
    <source>
        <dbReference type="EMBL" id="GGB74497.1"/>
    </source>
</evidence>
<dbReference type="PRINTS" id="PR00344">
    <property type="entry name" value="BCTRLSENSOR"/>
</dbReference>
<dbReference type="InterPro" id="IPR035965">
    <property type="entry name" value="PAS-like_dom_sf"/>
</dbReference>
<feature type="domain" description="Histidine kinase" evidence="6">
    <location>
        <begin position="294"/>
        <end position="506"/>
    </location>
</feature>
<evidence type="ECO:0000259" key="6">
    <source>
        <dbReference type="PROSITE" id="PS50109"/>
    </source>
</evidence>